<dbReference type="EMBL" id="LNIX01000070">
    <property type="protein sequence ID" value="OXA36851.1"/>
    <property type="molecule type" value="Genomic_DNA"/>
</dbReference>
<keyword evidence="2" id="KW-1185">Reference proteome</keyword>
<dbReference type="Proteomes" id="UP000198287">
    <property type="component" value="Unassembled WGS sequence"/>
</dbReference>
<dbReference type="AlphaFoldDB" id="A0A226CWT5"/>
<sequence length="223" mass="24582">MACGAEFVISKIHMSKKGQDFAGVKVWTISPRAKHIKVIEFELFCCFSVEEKCREKGGCGESSIPKIRINAALPAFPVLLHNKLTRLNCRSVVTPYNPLGFLLSQGPCGGDVPAFHSAFLFPISEKHLDPLHILPARRLFLSEWPPPSCRLGEVVLSRRRRIRVLITFEYGRESGLKIGTRGSRLKCCSSWWQSAQSGNGQCFAFAFMGTSGGGASHEKEGAV</sequence>
<proteinExistence type="predicted"/>
<reference evidence="1 2" key="1">
    <citation type="submission" date="2015-12" db="EMBL/GenBank/DDBJ databases">
        <title>The genome of Folsomia candida.</title>
        <authorList>
            <person name="Faddeeva A."/>
            <person name="Derks M.F."/>
            <person name="Anvar Y."/>
            <person name="Smit S."/>
            <person name="Van Straalen N."/>
            <person name="Roelofs D."/>
        </authorList>
    </citation>
    <scope>NUCLEOTIDE SEQUENCE [LARGE SCALE GENOMIC DNA]</scope>
    <source>
        <strain evidence="1 2">VU population</strain>
        <tissue evidence="1">Whole body</tissue>
    </source>
</reference>
<gene>
    <name evidence="1" type="ORF">Fcan01_28372</name>
</gene>
<name>A0A226CWT5_FOLCA</name>
<evidence type="ECO:0000313" key="1">
    <source>
        <dbReference type="EMBL" id="OXA36851.1"/>
    </source>
</evidence>
<evidence type="ECO:0000313" key="2">
    <source>
        <dbReference type="Proteomes" id="UP000198287"/>
    </source>
</evidence>
<comment type="caution">
    <text evidence="1">The sequence shown here is derived from an EMBL/GenBank/DDBJ whole genome shotgun (WGS) entry which is preliminary data.</text>
</comment>
<protein>
    <submittedName>
        <fullName evidence="1">Uncharacterized protein</fullName>
    </submittedName>
</protein>
<organism evidence="1 2">
    <name type="scientific">Folsomia candida</name>
    <name type="common">Springtail</name>
    <dbReference type="NCBI Taxonomy" id="158441"/>
    <lineage>
        <taxon>Eukaryota</taxon>
        <taxon>Metazoa</taxon>
        <taxon>Ecdysozoa</taxon>
        <taxon>Arthropoda</taxon>
        <taxon>Hexapoda</taxon>
        <taxon>Collembola</taxon>
        <taxon>Entomobryomorpha</taxon>
        <taxon>Isotomoidea</taxon>
        <taxon>Isotomidae</taxon>
        <taxon>Proisotominae</taxon>
        <taxon>Folsomia</taxon>
    </lineage>
</organism>
<accession>A0A226CWT5</accession>